<evidence type="ECO:0000313" key="6">
    <source>
        <dbReference type="Proteomes" id="UP001211866"/>
    </source>
</evidence>
<name>A0A0A2N597_ALCFA</name>
<evidence type="ECO:0000313" key="4">
    <source>
        <dbReference type="EMBL" id="WBM37791.1"/>
    </source>
</evidence>
<dbReference type="RefSeq" id="WP_035270263.1">
    <property type="nucleotide sequence ID" value="NZ_CP021883.1"/>
</dbReference>
<keyword evidence="6" id="KW-1185">Reference proteome</keyword>
<dbReference type="eggNOG" id="COG3181">
    <property type="taxonomic scope" value="Bacteria"/>
</dbReference>
<reference evidence="3" key="3">
    <citation type="submission" date="2022-04" db="EMBL/GenBank/DDBJ databases">
        <title>Genomic mining of Alcaligenes faecalis D334 producing ectoin and derivatives.</title>
        <authorList>
            <person name="Doan V.T."/>
            <person name="Quach N.T."/>
            <person name="Vu T.-H.-N."/>
            <person name="Phi Q.-T."/>
        </authorList>
    </citation>
    <scope>NUCLEOTIDE SEQUENCE</scope>
    <source>
        <strain evidence="3">D334</strain>
    </source>
</reference>
<dbReference type="Proteomes" id="UP001211866">
    <property type="component" value="Chromosome"/>
</dbReference>
<reference evidence="2 5" key="1">
    <citation type="submission" date="2018-05" db="EMBL/GenBank/DDBJ databases">
        <title>Genome Sequence of an Efficient Indole-Degrading Bacterium, Alcaligenes sp.YBY.</title>
        <authorList>
            <person name="Yang B."/>
        </authorList>
    </citation>
    <scope>NUCLEOTIDE SEQUENCE [LARGE SCALE GENOMIC DNA]</scope>
    <source>
        <strain evidence="2 5">YBY</strain>
    </source>
</reference>
<dbReference type="InterPro" id="IPR042100">
    <property type="entry name" value="Bug_dom1"/>
</dbReference>
<accession>A0A0A2N597</accession>
<dbReference type="STRING" id="511.UZ73_13025"/>
<dbReference type="Proteomes" id="UP000830925">
    <property type="component" value="Chromosome"/>
</dbReference>
<evidence type="ECO:0000313" key="5">
    <source>
        <dbReference type="Proteomes" id="UP000245216"/>
    </source>
</evidence>
<comment type="similarity">
    <text evidence="1">Belongs to the UPF0065 (bug) family.</text>
</comment>
<dbReference type="CDD" id="cd07012">
    <property type="entry name" value="PBP2_Bug_TTT"/>
    <property type="match status" value="1"/>
</dbReference>
<reference evidence="2 5" key="2">
    <citation type="submission" date="2018-05" db="EMBL/GenBank/DDBJ databases">
        <authorList>
            <person name="Lanie J.A."/>
            <person name="Ng W.-L."/>
            <person name="Kazmierczak K.M."/>
            <person name="Andrzejewski T.M."/>
            <person name="Davidsen T.M."/>
            <person name="Wayne K.J."/>
            <person name="Tettelin H."/>
            <person name="Glass J.I."/>
            <person name="Rusch D."/>
            <person name="Podicherti R."/>
            <person name="Tsui H.-C.T."/>
            <person name="Winkler M.E."/>
        </authorList>
    </citation>
    <scope>NUCLEOTIDE SEQUENCE [LARGE SCALE GENOMIC DNA]</scope>
    <source>
        <strain evidence="2 5">YBY</strain>
    </source>
</reference>
<dbReference type="PANTHER" id="PTHR42928:SF5">
    <property type="entry name" value="BLR1237 PROTEIN"/>
    <property type="match status" value="1"/>
</dbReference>
<dbReference type="EMBL" id="CP096916">
    <property type="protein sequence ID" value="WBM37791.1"/>
    <property type="molecule type" value="Genomic_DNA"/>
</dbReference>
<evidence type="ECO:0000313" key="2">
    <source>
        <dbReference type="EMBL" id="PWE13863.1"/>
    </source>
</evidence>
<dbReference type="PIRSF" id="PIRSF017082">
    <property type="entry name" value="YflP"/>
    <property type="match status" value="1"/>
</dbReference>
<dbReference type="PANTHER" id="PTHR42928">
    <property type="entry name" value="TRICARBOXYLATE-BINDING PROTEIN"/>
    <property type="match status" value="1"/>
</dbReference>
<dbReference type="EMBL" id="QEXO01000003">
    <property type="protein sequence ID" value="PWE13863.1"/>
    <property type="molecule type" value="Genomic_DNA"/>
</dbReference>
<dbReference type="Gene3D" id="3.40.190.150">
    <property type="entry name" value="Bordetella uptake gene, domain 1"/>
    <property type="match status" value="1"/>
</dbReference>
<dbReference type="Gene3D" id="3.40.190.10">
    <property type="entry name" value="Periplasmic binding protein-like II"/>
    <property type="match status" value="1"/>
</dbReference>
<dbReference type="EMBL" id="CP095873">
    <property type="protein sequence ID" value="UPL21913.1"/>
    <property type="molecule type" value="Genomic_DNA"/>
</dbReference>
<organism evidence="2 5">
    <name type="scientific">Alcaligenes faecalis</name>
    <dbReference type="NCBI Taxonomy" id="511"/>
    <lineage>
        <taxon>Bacteria</taxon>
        <taxon>Pseudomonadati</taxon>
        <taxon>Pseudomonadota</taxon>
        <taxon>Betaproteobacteria</taxon>
        <taxon>Burkholderiales</taxon>
        <taxon>Alcaligenaceae</taxon>
        <taxon>Alcaligenes</taxon>
    </lineage>
</organism>
<protein>
    <submittedName>
        <fullName evidence="2">Tripartite tricarboxylate transporter substrate binding protein</fullName>
    </submittedName>
</protein>
<gene>
    <name evidence="2" type="ORF">DF183_11895</name>
    <name evidence="4" type="ORF">M2J83_18640</name>
    <name evidence="3" type="ORF">MXF72_02210</name>
</gene>
<evidence type="ECO:0000313" key="3">
    <source>
        <dbReference type="EMBL" id="UPL21913.1"/>
    </source>
</evidence>
<proteinExistence type="inferred from homology"/>
<reference evidence="4 6" key="4">
    <citation type="submission" date="2022-05" db="EMBL/GenBank/DDBJ databases">
        <title>Complete sequence of strain NY11312.</title>
        <authorList>
            <person name="Zhou D."/>
        </authorList>
    </citation>
    <scope>NUCLEOTIDE SEQUENCE [LARGE SCALE GENOMIC DNA]</scope>
    <source>
        <strain evidence="4 6">NY11312</strain>
    </source>
</reference>
<dbReference type="AlphaFoldDB" id="A0A0A2N597"/>
<dbReference type="Proteomes" id="UP000245216">
    <property type="component" value="Unassembled WGS sequence"/>
</dbReference>
<sequence>MSLLARSRDLLIRSVLGLACTGLLAQSALAQSSWPERPIQMVVPFPAGSSPDALARAISEPLSQALGQTVIVDNRPGAGGNIGTRFVAHAKPDGYTLLLTINGPMVTAPTLYKTSLGYDPLKDLQAISMIGTSPNVLVVPANSPANTVEEFIALAKSRPGELNYGSVGPGSSAHLAMAMLEHAVDIKLEQIPYSGFPQILTAIIGGDIDAAFMVPGIAMPQVEAGKVKALAVTSLQPSELLPGLDTMAQAGLENFEAISWDAFFVPHNTSDDVVKRLNQEITTILQRDDIKAKLNAFYFSSEPSTPQEMTDKIIADKARWDEVIERLNLSLE</sequence>
<dbReference type="SUPFAM" id="SSF53850">
    <property type="entry name" value="Periplasmic binding protein-like II"/>
    <property type="match status" value="1"/>
</dbReference>
<dbReference type="GeneID" id="96775181"/>
<dbReference type="Pfam" id="PF03401">
    <property type="entry name" value="TctC"/>
    <property type="match status" value="1"/>
</dbReference>
<dbReference type="InterPro" id="IPR005064">
    <property type="entry name" value="BUG"/>
</dbReference>
<evidence type="ECO:0000256" key="1">
    <source>
        <dbReference type="ARBA" id="ARBA00006987"/>
    </source>
</evidence>